<dbReference type="AlphaFoldDB" id="A0A7J6X800"/>
<comment type="caution">
    <text evidence="2">The sequence shown here is derived from an EMBL/GenBank/DDBJ whole genome shotgun (WGS) entry which is preliminary data.</text>
</comment>
<evidence type="ECO:0000313" key="3">
    <source>
        <dbReference type="Proteomes" id="UP000554482"/>
    </source>
</evidence>
<evidence type="ECO:0000313" key="2">
    <source>
        <dbReference type="EMBL" id="KAF5205844.1"/>
    </source>
</evidence>
<sequence length="64" mass="7440">MIPSSKRDKEKQNKKPATSHQRPTSVAGGLDLLKLCPVEQWWEERRLKNEILMIKNDATRIIVL</sequence>
<dbReference type="Proteomes" id="UP000554482">
    <property type="component" value="Unassembled WGS sequence"/>
</dbReference>
<protein>
    <submittedName>
        <fullName evidence="2">Uncharacterized protein</fullName>
    </submittedName>
</protein>
<reference evidence="2 3" key="1">
    <citation type="submission" date="2020-06" db="EMBL/GenBank/DDBJ databases">
        <title>Transcriptomic and genomic resources for Thalictrum thalictroides and T. hernandezii: Facilitating candidate gene discovery in an emerging model plant lineage.</title>
        <authorList>
            <person name="Arias T."/>
            <person name="Riano-Pachon D.M."/>
            <person name="Di Stilio V.S."/>
        </authorList>
    </citation>
    <scope>NUCLEOTIDE SEQUENCE [LARGE SCALE GENOMIC DNA]</scope>
    <source>
        <strain evidence="3">cv. WT478/WT964</strain>
        <tissue evidence="2">Leaves</tissue>
    </source>
</reference>
<evidence type="ECO:0000256" key="1">
    <source>
        <dbReference type="SAM" id="MobiDB-lite"/>
    </source>
</evidence>
<name>A0A7J6X800_THATH</name>
<feature type="region of interest" description="Disordered" evidence="1">
    <location>
        <begin position="1"/>
        <end position="25"/>
    </location>
</feature>
<proteinExistence type="predicted"/>
<feature type="compositionally biased region" description="Basic and acidic residues" evidence="1">
    <location>
        <begin position="1"/>
        <end position="13"/>
    </location>
</feature>
<organism evidence="2 3">
    <name type="scientific">Thalictrum thalictroides</name>
    <name type="common">Rue-anemone</name>
    <name type="synonym">Anemone thalictroides</name>
    <dbReference type="NCBI Taxonomy" id="46969"/>
    <lineage>
        <taxon>Eukaryota</taxon>
        <taxon>Viridiplantae</taxon>
        <taxon>Streptophyta</taxon>
        <taxon>Embryophyta</taxon>
        <taxon>Tracheophyta</taxon>
        <taxon>Spermatophyta</taxon>
        <taxon>Magnoliopsida</taxon>
        <taxon>Ranunculales</taxon>
        <taxon>Ranunculaceae</taxon>
        <taxon>Thalictroideae</taxon>
        <taxon>Thalictrum</taxon>
    </lineage>
</organism>
<feature type="compositionally biased region" description="Polar residues" evidence="1">
    <location>
        <begin position="15"/>
        <end position="24"/>
    </location>
</feature>
<keyword evidence="3" id="KW-1185">Reference proteome</keyword>
<dbReference type="EMBL" id="JABWDY010003573">
    <property type="protein sequence ID" value="KAF5205844.1"/>
    <property type="molecule type" value="Genomic_DNA"/>
</dbReference>
<accession>A0A7J6X800</accession>
<gene>
    <name evidence="2" type="ORF">FRX31_004568</name>
</gene>